<dbReference type="SUPFAM" id="SSF53383">
    <property type="entry name" value="PLP-dependent transferases"/>
    <property type="match status" value="1"/>
</dbReference>
<sequence>MQPIGGYFELELRKGHHYHQDALRLNTARNCLEYILRAKHYKKIYIPYYTCEAVLEPIKKCAVEYEFYTINEQLEPKQEIESLDNEAFLYTNYFGVKNDTVIKLASVYKDRLIIDNSQAFYASPIEGIDTFYSARKFFGVADGAYLYTKNKLEAKLDRDESYKRMSHLLKRIDIGAEAGYNDSKINNNSLIGQPIKRMSLLTERILESIDYQNIKNIRKRNYIYLDTILKDKNQLKFELKNEDIPLVYPFFSKTKELKQILIQNKIFVATYWPNVLKWREELETEYYLTKYIIPLPLDQRYNNNDIKYIINIINRESWILK</sequence>
<name>A0A5J4RXM0_9ZZZZ</name>
<reference evidence="1" key="1">
    <citation type="submission" date="2019-03" db="EMBL/GenBank/DDBJ databases">
        <title>Single cell metagenomics reveals metabolic interactions within the superorganism composed of flagellate Streblomastix strix and complex community of Bacteroidetes bacteria on its surface.</title>
        <authorList>
            <person name="Treitli S.C."/>
            <person name="Kolisko M."/>
            <person name="Husnik F."/>
            <person name="Keeling P."/>
            <person name="Hampl V."/>
        </authorList>
    </citation>
    <scope>NUCLEOTIDE SEQUENCE</scope>
    <source>
        <strain evidence="1">STM</strain>
    </source>
</reference>
<evidence type="ECO:0000313" key="1">
    <source>
        <dbReference type="EMBL" id="KAA6338328.1"/>
    </source>
</evidence>
<organism evidence="1">
    <name type="scientific">termite gut metagenome</name>
    <dbReference type="NCBI Taxonomy" id="433724"/>
    <lineage>
        <taxon>unclassified sequences</taxon>
        <taxon>metagenomes</taxon>
        <taxon>organismal metagenomes</taxon>
    </lineage>
</organism>
<dbReference type="AlphaFoldDB" id="A0A5J4RXM0"/>
<protein>
    <submittedName>
        <fullName evidence="1">Uncharacterized protein</fullName>
    </submittedName>
</protein>
<comment type="caution">
    <text evidence="1">The sequence shown here is derived from an EMBL/GenBank/DDBJ whole genome shotgun (WGS) entry which is preliminary data.</text>
</comment>
<dbReference type="InterPro" id="IPR015424">
    <property type="entry name" value="PyrdxlP-dep_Trfase"/>
</dbReference>
<accession>A0A5J4RXM0</accession>
<proteinExistence type="predicted"/>
<dbReference type="EMBL" id="SNRY01000626">
    <property type="protein sequence ID" value="KAA6338328.1"/>
    <property type="molecule type" value="Genomic_DNA"/>
</dbReference>
<gene>
    <name evidence="1" type="ORF">EZS27_013655</name>
</gene>